<evidence type="ECO:0000313" key="3">
    <source>
        <dbReference type="EMBL" id="TSE09527.1"/>
    </source>
</evidence>
<feature type="chain" id="PRO_5021700434" evidence="1">
    <location>
        <begin position="21"/>
        <end position="658"/>
    </location>
</feature>
<name>A0A554VML8_9FLAO</name>
<feature type="signal peptide" evidence="1">
    <location>
        <begin position="1"/>
        <end position="20"/>
    </location>
</feature>
<keyword evidence="1" id="KW-0732">Signal</keyword>
<organism evidence="3 4">
    <name type="scientific">Aquimarina algiphila</name>
    <dbReference type="NCBI Taxonomy" id="2047982"/>
    <lineage>
        <taxon>Bacteria</taxon>
        <taxon>Pseudomonadati</taxon>
        <taxon>Bacteroidota</taxon>
        <taxon>Flavobacteriia</taxon>
        <taxon>Flavobacteriales</taxon>
        <taxon>Flavobacteriaceae</taxon>
        <taxon>Aquimarina</taxon>
    </lineage>
</organism>
<comment type="caution">
    <text evidence="3">The sequence shown here is derived from an EMBL/GenBank/DDBJ whole genome shotgun (WGS) entry which is preliminary data.</text>
</comment>
<evidence type="ECO:0000256" key="1">
    <source>
        <dbReference type="SAM" id="SignalP"/>
    </source>
</evidence>
<keyword evidence="4" id="KW-1185">Reference proteome</keyword>
<reference evidence="3 4" key="1">
    <citation type="submission" date="2019-07" db="EMBL/GenBank/DDBJ databases">
        <title>The draft genome sequence of Aquimarina algiphila M91.</title>
        <authorList>
            <person name="Meng X."/>
        </authorList>
    </citation>
    <scope>NUCLEOTIDE SEQUENCE [LARGE SCALE GENOMIC DNA]</scope>
    <source>
        <strain evidence="3 4">M91</strain>
    </source>
</reference>
<dbReference type="OrthoDB" id="98874at2"/>
<dbReference type="Pfam" id="PF12969">
    <property type="entry name" value="DUF3857"/>
    <property type="match status" value="1"/>
</dbReference>
<dbReference type="EMBL" id="VLNR01000013">
    <property type="protein sequence ID" value="TSE09527.1"/>
    <property type="molecule type" value="Genomic_DNA"/>
</dbReference>
<dbReference type="Gene3D" id="2.60.120.1130">
    <property type="match status" value="1"/>
</dbReference>
<dbReference type="Gene3D" id="2.60.40.3140">
    <property type="match status" value="1"/>
</dbReference>
<feature type="domain" description="DUF3857" evidence="2">
    <location>
        <begin position="72"/>
        <end position="200"/>
    </location>
</feature>
<dbReference type="Proteomes" id="UP000318833">
    <property type="component" value="Unassembled WGS sequence"/>
</dbReference>
<dbReference type="InterPro" id="IPR024618">
    <property type="entry name" value="DUF3857"/>
</dbReference>
<gene>
    <name evidence="3" type="ORF">FOF46_08475</name>
</gene>
<accession>A0A554VML8</accession>
<protein>
    <submittedName>
        <fullName evidence="3">DUF3857 domain-containing protein</fullName>
    </submittedName>
</protein>
<evidence type="ECO:0000313" key="4">
    <source>
        <dbReference type="Proteomes" id="UP000318833"/>
    </source>
</evidence>
<dbReference type="AlphaFoldDB" id="A0A554VML8"/>
<evidence type="ECO:0000259" key="2">
    <source>
        <dbReference type="Pfam" id="PF12969"/>
    </source>
</evidence>
<dbReference type="Gene3D" id="3.10.620.30">
    <property type="match status" value="1"/>
</dbReference>
<sequence>MIKNLTLLIFLTLSFFFTYSQETYNSANMLVSKADLENTIYKKDSTANAFFIYEKGFSRVENGGNYDLLTDYEAKIKILNEKGFDQATVSVLLFKNKSGKEQFDDLKAYTYNLENGEISKTKIEKKNIYTEAYDENYTLVKFTFPNVKPGSVLTYKYQLASPFMYKFNGWDFQDDIPKLYSEYIADLPGNYIYNIKLVGTLKLETNTSTILKKCLEVSSGGHADCSHNVYIMKNIPAFKEEKYMTAKENYFSRIDYELKEFKGFDGTNKKYTETWENVDNKLKKEVAIGVQLKKLAITKGILPDSIKATPNDIKKAKKIFRYISSNYTWNKKNKIFKDVNINEVIKEKVGNVSGINILLHNILKQQKFTVHPVLLSTRNNGYATKIHPVISGFNYLIVQLSIDNKTYLLDATEKTLVFGEVPFRCLNQYGRLLDFKNGSSWIDIKPKQISAHFFKEEIVLNEDLKISGKAKHLYSGYHSHFKRKKLEALGENHFLNNIKNQDPEITITDIHIKNKNNYDKAIEFEFDFTRDDVSKIDDILYLKPFTKSFFKQNPFKLNQRTYPIDFGYKDTYTYLVSIELPENYEFVDIPKNSLYQIPNKLGQLGISFQKNPKKLIITHRITFNSSYYPTEYYSILKEFFNLIVNIENDILIGVKKKS</sequence>
<proteinExistence type="predicted"/>
<dbReference type="RefSeq" id="WP_143916150.1">
    <property type="nucleotide sequence ID" value="NZ_CANMIK010000003.1"/>
</dbReference>